<feature type="region of interest" description="Disordered" evidence="1">
    <location>
        <begin position="87"/>
        <end position="117"/>
    </location>
</feature>
<comment type="caution">
    <text evidence="2">The sequence shown here is derived from an EMBL/GenBank/DDBJ whole genome shotgun (WGS) entry which is preliminary data.</text>
</comment>
<dbReference type="AlphaFoldDB" id="A0A9N9A8C4"/>
<gene>
    <name evidence="2" type="ORF">PBRASI_LOCUS3572</name>
</gene>
<evidence type="ECO:0000256" key="1">
    <source>
        <dbReference type="SAM" id="MobiDB-lite"/>
    </source>
</evidence>
<dbReference type="EMBL" id="CAJVPI010000328">
    <property type="protein sequence ID" value="CAG8519968.1"/>
    <property type="molecule type" value="Genomic_DNA"/>
</dbReference>
<proteinExistence type="predicted"/>
<feature type="compositionally biased region" description="Acidic residues" evidence="1">
    <location>
        <begin position="108"/>
        <end position="117"/>
    </location>
</feature>
<reference evidence="2" key="1">
    <citation type="submission" date="2021-06" db="EMBL/GenBank/DDBJ databases">
        <authorList>
            <person name="Kallberg Y."/>
            <person name="Tangrot J."/>
            <person name="Rosling A."/>
        </authorList>
    </citation>
    <scope>NUCLEOTIDE SEQUENCE</scope>
    <source>
        <strain evidence="2">BR232B</strain>
    </source>
</reference>
<dbReference type="OrthoDB" id="2365705at2759"/>
<accession>A0A9N9A8C4</accession>
<dbReference type="Proteomes" id="UP000789739">
    <property type="component" value="Unassembled WGS sequence"/>
</dbReference>
<evidence type="ECO:0000313" key="3">
    <source>
        <dbReference type="Proteomes" id="UP000789739"/>
    </source>
</evidence>
<keyword evidence="3" id="KW-1185">Reference proteome</keyword>
<name>A0A9N9A8C4_9GLOM</name>
<protein>
    <submittedName>
        <fullName evidence="2">9042_t:CDS:1</fullName>
    </submittedName>
</protein>
<sequence>PFALLPYQQPILLSTLFPRTTSPPSSSQPSLQTLYSTISILRFQSSWGDVDTSQISYRIGTNHDAQHFALTDEAAFHRFWGALISQSQRENEGKEEGEGSNPSAGIDIEAEESSNEQDEVQLIVYRKRHTEVVTQPHHTESLYSSPKTPRVQFDRMVEDVPILRSITVKSRTKTYKQKVAVTDTTTFASVISFAINAAPPHGKQFVIFAADGSLEYIPTDLVRDVIVDVEHAEVLVSLENARDVDFDEF</sequence>
<organism evidence="2 3">
    <name type="scientific">Paraglomus brasilianum</name>
    <dbReference type="NCBI Taxonomy" id="144538"/>
    <lineage>
        <taxon>Eukaryota</taxon>
        <taxon>Fungi</taxon>
        <taxon>Fungi incertae sedis</taxon>
        <taxon>Mucoromycota</taxon>
        <taxon>Glomeromycotina</taxon>
        <taxon>Glomeromycetes</taxon>
        <taxon>Paraglomerales</taxon>
        <taxon>Paraglomeraceae</taxon>
        <taxon>Paraglomus</taxon>
    </lineage>
</organism>
<evidence type="ECO:0000313" key="2">
    <source>
        <dbReference type="EMBL" id="CAG8519968.1"/>
    </source>
</evidence>
<feature type="non-terminal residue" evidence="2">
    <location>
        <position position="1"/>
    </location>
</feature>